<dbReference type="HOGENOM" id="CLU_2087291_0_0_1"/>
<keyword evidence="3" id="KW-1185">Reference proteome</keyword>
<dbReference type="AlphaFoldDB" id="B4K354"/>
<organism evidence="3">
    <name type="scientific">Drosophila grimshawi</name>
    <name type="common">Hawaiian fruit fly</name>
    <name type="synonym">Idiomyia grimshawi</name>
    <dbReference type="NCBI Taxonomy" id="7222"/>
    <lineage>
        <taxon>Eukaryota</taxon>
        <taxon>Metazoa</taxon>
        <taxon>Ecdysozoa</taxon>
        <taxon>Arthropoda</taxon>
        <taxon>Hexapoda</taxon>
        <taxon>Insecta</taxon>
        <taxon>Pterygota</taxon>
        <taxon>Neoptera</taxon>
        <taxon>Endopterygota</taxon>
        <taxon>Diptera</taxon>
        <taxon>Brachycera</taxon>
        <taxon>Muscomorpha</taxon>
        <taxon>Ephydroidea</taxon>
        <taxon>Drosophilidae</taxon>
        <taxon>Drosophila</taxon>
        <taxon>Hawaiian Drosophila</taxon>
    </lineage>
</organism>
<dbReference type="Proteomes" id="UP000001070">
    <property type="component" value="Unassembled WGS sequence"/>
</dbReference>
<proteinExistence type="predicted"/>
<dbReference type="OrthoDB" id="10043757at2759"/>
<feature type="compositionally biased region" description="Low complexity" evidence="1">
    <location>
        <begin position="53"/>
        <end position="87"/>
    </location>
</feature>
<sequence>MDAKQTTPSAKRSTAAAVFKSHHIVRNADIVDVASDASLYCGTETETDTIATHSKSQSQSQSHLQLQLHSQPQPTPRAAPRAASATAVNPPTPKPRQAVKPSKGSSIILTWFQFWPS</sequence>
<accession>B4K354</accession>
<evidence type="ECO:0000256" key="1">
    <source>
        <dbReference type="SAM" id="MobiDB-lite"/>
    </source>
</evidence>
<evidence type="ECO:0000313" key="2">
    <source>
        <dbReference type="EMBL" id="EDW04869.1"/>
    </source>
</evidence>
<dbReference type="EMBL" id="CH920874">
    <property type="protein sequence ID" value="EDW04869.1"/>
    <property type="molecule type" value="Genomic_DNA"/>
</dbReference>
<name>B4K354_DROGR</name>
<evidence type="ECO:0000313" key="3">
    <source>
        <dbReference type="Proteomes" id="UP000001070"/>
    </source>
</evidence>
<reference evidence="2 3" key="1">
    <citation type="journal article" date="2007" name="Nature">
        <title>Evolution of genes and genomes on the Drosophila phylogeny.</title>
        <authorList>
            <consortium name="Drosophila 12 Genomes Consortium"/>
            <person name="Clark A.G."/>
            <person name="Eisen M.B."/>
            <person name="Smith D.R."/>
            <person name="Bergman C.M."/>
            <person name="Oliver B."/>
            <person name="Markow T.A."/>
            <person name="Kaufman T.C."/>
            <person name="Kellis M."/>
            <person name="Gelbart W."/>
            <person name="Iyer V.N."/>
            <person name="Pollard D.A."/>
            <person name="Sackton T.B."/>
            <person name="Larracuente A.M."/>
            <person name="Singh N.D."/>
            <person name="Abad J.P."/>
            <person name="Abt D.N."/>
            <person name="Adryan B."/>
            <person name="Aguade M."/>
            <person name="Akashi H."/>
            <person name="Anderson W.W."/>
            <person name="Aquadro C.F."/>
            <person name="Ardell D.H."/>
            <person name="Arguello R."/>
            <person name="Artieri C.G."/>
            <person name="Barbash D.A."/>
            <person name="Barker D."/>
            <person name="Barsanti P."/>
            <person name="Batterham P."/>
            <person name="Batzoglou S."/>
            <person name="Begun D."/>
            <person name="Bhutkar A."/>
            <person name="Blanco E."/>
            <person name="Bosak S.A."/>
            <person name="Bradley R.K."/>
            <person name="Brand A.D."/>
            <person name="Brent M.R."/>
            <person name="Brooks A.N."/>
            <person name="Brown R.H."/>
            <person name="Butlin R.K."/>
            <person name="Caggese C."/>
            <person name="Calvi B.R."/>
            <person name="Bernardo de Carvalho A."/>
            <person name="Caspi A."/>
            <person name="Castrezana S."/>
            <person name="Celniker S.E."/>
            <person name="Chang J.L."/>
            <person name="Chapple C."/>
            <person name="Chatterji S."/>
            <person name="Chinwalla A."/>
            <person name="Civetta A."/>
            <person name="Clifton S.W."/>
            <person name="Comeron J.M."/>
            <person name="Costello J.C."/>
            <person name="Coyne J.A."/>
            <person name="Daub J."/>
            <person name="David R.G."/>
            <person name="Delcher A.L."/>
            <person name="Delehaunty K."/>
            <person name="Do C.B."/>
            <person name="Ebling H."/>
            <person name="Edwards K."/>
            <person name="Eickbush T."/>
            <person name="Evans J.D."/>
            <person name="Filipski A."/>
            <person name="Findeiss S."/>
            <person name="Freyhult E."/>
            <person name="Fulton L."/>
            <person name="Fulton R."/>
            <person name="Garcia A.C."/>
            <person name="Gardiner A."/>
            <person name="Garfield D.A."/>
            <person name="Garvin B.E."/>
            <person name="Gibson G."/>
            <person name="Gilbert D."/>
            <person name="Gnerre S."/>
            <person name="Godfrey J."/>
            <person name="Good R."/>
            <person name="Gotea V."/>
            <person name="Gravely B."/>
            <person name="Greenberg A.J."/>
            <person name="Griffiths-Jones S."/>
            <person name="Gross S."/>
            <person name="Guigo R."/>
            <person name="Gustafson E.A."/>
            <person name="Haerty W."/>
            <person name="Hahn M.W."/>
            <person name="Halligan D.L."/>
            <person name="Halpern A.L."/>
            <person name="Halter G.M."/>
            <person name="Han M.V."/>
            <person name="Heger A."/>
            <person name="Hillier L."/>
            <person name="Hinrichs A.S."/>
            <person name="Holmes I."/>
            <person name="Hoskins R.A."/>
            <person name="Hubisz M.J."/>
            <person name="Hultmark D."/>
            <person name="Huntley M.A."/>
            <person name="Jaffe D.B."/>
            <person name="Jagadeeshan S."/>
            <person name="Jeck W.R."/>
            <person name="Johnson J."/>
            <person name="Jones C.D."/>
            <person name="Jordan W.C."/>
            <person name="Karpen G.H."/>
            <person name="Kataoka E."/>
            <person name="Keightley P.D."/>
            <person name="Kheradpour P."/>
            <person name="Kirkness E.F."/>
            <person name="Koerich L.B."/>
            <person name="Kristiansen K."/>
            <person name="Kudrna D."/>
            <person name="Kulathinal R.J."/>
            <person name="Kumar S."/>
            <person name="Kwok R."/>
            <person name="Lander E."/>
            <person name="Langley C.H."/>
            <person name="Lapoint R."/>
            <person name="Lazzaro B.P."/>
            <person name="Lee S.J."/>
            <person name="Levesque L."/>
            <person name="Li R."/>
            <person name="Lin C.F."/>
            <person name="Lin M.F."/>
            <person name="Lindblad-Toh K."/>
            <person name="Llopart A."/>
            <person name="Long M."/>
            <person name="Low L."/>
            <person name="Lozovsky E."/>
            <person name="Lu J."/>
            <person name="Luo M."/>
            <person name="Machado C.A."/>
            <person name="Makalowski W."/>
            <person name="Marzo M."/>
            <person name="Matsuda M."/>
            <person name="Matzkin L."/>
            <person name="McAllister B."/>
            <person name="McBride C.S."/>
            <person name="McKernan B."/>
            <person name="McKernan K."/>
            <person name="Mendez-Lago M."/>
            <person name="Minx P."/>
            <person name="Mollenhauer M.U."/>
            <person name="Montooth K."/>
            <person name="Mount S.M."/>
            <person name="Mu X."/>
            <person name="Myers E."/>
            <person name="Negre B."/>
            <person name="Newfeld S."/>
            <person name="Nielsen R."/>
            <person name="Noor M.A."/>
            <person name="O'Grady P."/>
            <person name="Pachter L."/>
            <person name="Papaceit M."/>
            <person name="Parisi M.J."/>
            <person name="Parisi M."/>
            <person name="Parts L."/>
            <person name="Pedersen J.S."/>
            <person name="Pesole G."/>
            <person name="Phillippy A.M."/>
            <person name="Ponting C.P."/>
            <person name="Pop M."/>
            <person name="Porcelli D."/>
            <person name="Powell J.R."/>
            <person name="Prohaska S."/>
            <person name="Pruitt K."/>
            <person name="Puig M."/>
            <person name="Quesneville H."/>
            <person name="Ram K.R."/>
            <person name="Rand D."/>
            <person name="Rasmussen M.D."/>
            <person name="Reed L.K."/>
            <person name="Reenan R."/>
            <person name="Reily A."/>
            <person name="Remington K.A."/>
            <person name="Rieger T.T."/>
            <person name="Ritchie M.G."/>
            <person name="Robin C."/>
            <person name="Rogers Y.H."/>
            <person name="Rohde C."/>
            <person name="Rozas J."/>
            <person name="Rubenfield M.J."/>
            <person name="Ruiz A."/>
            <person name="Russo S."/>
            <person name="Salzberg S.L."/>
            <person name="Sanchez-Gracia A."/>
            <person name="Saranga D.J."/>
            <person name="Sato H."/>
            <person name="Schaeffer S.W."/>
            <person name="Schatz M.C."/>
            <person name="Schlenke T."/>
            <person name="Schwartz R."/>
            <person name="Segarra C."/>
            <person name="Singh R.S."/>
            <person name="Sirot L."/>
            <person name="Sirota M."/>
            <person name="Sisneros N.B."/>
            <person name="Smith C.D."/>
            <person name="Smith T.F."/>
            <person name="Spieth J."/>
            <person name="Stage D.E."/>
            <person name="Stark A."/>
            <person name="Stephan W."/>
            <person name="Strausberg R.L."/>
            <person name="Strempel S."/>
            <person name="Sturgill D."/>
            <person name="Sutton G."/>
            <person name="Sutton G.G."/>
            <person name="Tao W."/>
            <person name="Teichmann S."/>
            <person name="Tobari Y.N."/>
            <person name="Tomimura Y."/>
            <person name="Tsolas J.M."/>
            <person name="Valente V.L."/>
            <person name="Venter E."/>
            <person name="Venter J.C."/>
            <person name="Vicario S."/>
            <person name="Vieira F.G."/>
            <person name="Vilella A.J."/>
            <person name="Villasante A."/>
            <person name="Walenz B."/>
            <person name="Wang J."/>
            <person name="Wasserman M."/>
            <person name="Watts T."/>
            <person name="Wilson D."/>
            <person name="Wilson R.K."/>
            <person name="Wing R.A."/>
            <person name="Wolfner M.F."/>
            <person name="Wong A."/>
            <person name="Wong G.K."/>
            <person name="Wu C.I."/>
            <person name="Wu G."/>
            <person name="Yamamoto D."/>
            <person name="Yang H.P."/>
            <person name="Yang S.P."/>
            <person name="Yorke J.A."/>
            <person name="Yoshida K."/>
            <person name="Zdobnov E."/>
            <person name="Zhang P."/>
            <person name="Zhang Y."/>
            <person name="Zimin A.V."/>
            <person name="Baldwin J."/>
            <person name="Abdouelleil A."/>
            <person name="Abdulkadir J."/>
            <person name="Abebe A."/>
            <person name="Abera B."/>
            <person name="Abreu J."/>
            <person name="Acer S.C."/>
            <person name="Aftuck L."/>
            <person name="Alexander A."/>
            <person name="An P."/>
            <person name="Anderson E."/>
            <person name="Anderson S."/>
            <person name="Arachi H."/>
            <person name="Azer M."/>
            <person name="Bachantsang P."/>
            <person name="Barry A."/>
            <person name="Bayul T."/>
            <person name="Berlin A."/>
            <person name="Bessette D."/>
            <person name="Bloom T."/>
            <person name="Blye J."/>
            <person name="Boguslavskiy L."/>
            <person name="Bonnet C."/>
            <person name="Boukhgalter B."/>
            <person name="Bourzgui I."/>
            <person name="Brown A."/>
            <person name="Cahill P."/>
            <person name="Channer S."/>
            <person name="Cheshatsang Y."/>
            <person name="Chuda L."/>
            <person name="Citroen M."/>
            <person name="Collymore A."/>
            <person name="Cooke P."/>
            <person name="Costello M."/>
            <person name="D'Aco K."/>
            <person name="Daza R."/>
            <person name="De Haan G."/>
            <person name="DeGray S."/>
            <person name="DeMaso C."/>
            <person name="Dhargay N."/>
            <person name="Dooley K."/>
            <person name="Dooley E."/>
            <person name="Doricent M."/>
            <person name="Dorje P."/>
            <person name="Dorjee K."/>
            <person name="Dupes A."/>
            <person name="Elong R."/>
            <person name="Falk J."/>
            <person name="Farina A."/>
            <person name="Faro S."/>
            <person name="Ferguson D."/>
            <person name="Fisher S."/>
            <person name="Foley C.D."/>
            <person name="Franke A."/>
            <person name="Friedrich D."/>
            <person name="Gadbois L."/>
            <person name="Gearin G."/>
            <person name="Gearin C.R."/>
            <person name="Giannoukos G."/>
            <person name="Goode T."/>
            <person name="Graham J."/>
            <person name="Grandbois E."/>
            <person name="Grewal S."/>
            <person name="Gyaltsen K."/>
            <person name="Hafez N."/>
            <person name="Hagos B."/>
            <person name="Hall J."/>
            <person name="Henson C."/>
            <person name="Hollinger A."/>
            <person name="Honan T."/>
            <person name="Huard M.D."/>
            <person name="Hughes L."/>
            <person name="Hurhula B."/>
            <person name="Husby M.E."/>
            <person name="Kamat A."/>
            <person name="Kanga B."/>
            <person name="Kashin S."/>
            <person name="Khazanovich D."/>
            <person name="Kisner P."/>
            <person name="Lance K."/>
            <person name="Lara M."/>
            <person name="Lee W."/>
            <person name="Lennon N."/>
            <person name="Letendre F."/>
            <person name="LeVine R."/>
            <person name="Lipovsky A."/>
            <person name="Liu X."/>
            <person name="Liu J."/>
            <person name="Liu S."/>
            <person name="Lokyitsang T."/>
            <person name="Lokyitsang Y."/>
            <person name="Lubonja R."/>
            <person name="Lui A."/>
            <person name="MacDonald P."/>
            <person name="Magnisalis V."/>
            <person name="Maru K."/>
            <person name="Matthews C."/>
            <person name="McCusker W."/>
            <person name="McDonough S."/>
            <person name="Mehta T."/>
            <person name="Meldrim J."/>
            <person name="Meneus L."/>
            <person name="Mihai O."/>
            <person name="Mihalev A."/>
            <person name="Mihova T."/>
            <person name="Mittelman R."/>
            <person name="Mlenga V."/>
            <person name="Montmayeur A."/>
            <person name="Mulrain L."/>
            <person name="Navidi A."/>
            <person name="Naylor J."/>
            <person name="Negash T."/>
            <person name="Nguyen T."/>
            <person name="Nguyen N."/>
            <person name="Nicol R."/>
            <person name="Norbu C."/>
            <person name="Norbu N."/>
            <person name="Novod N."/>
            <person name="O'Neill B."/>
            <person name="Osman S."/>
            <person name="Markiewicz E."/>
            <person name="Oyono O.L."/>
            <person name="Patti C."/>
            <person name="Phunkhang P."/>
            <person name="Pierre F."/>
            <person name="Priest M."/>
            <person name="Raghuraman S."/>
            <person name="Rege F."/>
            <person name="Reyes R."/>
            <person name="Rise C."/>
            <person name="Rogov P."/>
            <person name="Ross K."/>
            <person name="Ryan E."/>
            <person name="Settipalli S."/>
            <person name="Shea T."/>
            <person name="Sherpa N."/>
            <person name="Shi L."/>
            <person name="Shih D."/>
            <person name="Sparrow T."/>
            <person name="Spaulding J."/>
            <person name="Stalker J."/>
            <person name="Stange-Thomann N."/>
            <person name="Stavropoulos S."/>
            <person name="Stone C."/>
            <person name="Strader C."/>
            <person name="Tesfaye S."/>
            <person name="Thomson T."/>
            <person name="Thoulutsang Y."/>
            <person name="Thoulutsang D."/>
            <person name="Topham K."/>
            <person name="Topping I."/>
            <person name="Tsamla T."/>
            <person name="Vassiliev H."/>
            <person name="Vo A."/>
            <person name="Wangchuk T."/>
            <person name="Wangdi T."/>
            <person name="Weiand M."/>
            <person name="Wilkinson J."/>
            <person name="Wilson A."/>
            <person name="Yadav S."/>
            <person name="Young G."/>
            <person name="Yu Q."/>
            <person name="Zembek L."/>
            <person name="Zhong D."/>
            <person name="Zimmer A."/>
            <person name="Zwirko Z."/>
            <person name="Jaffe D.B."/>
            <person name="Alvarez P."/>
            <person name="Brockman W."/>
            <person name="Butler J."/>
            <person name="Chin C."/>
            <person name="Gnerre S."/>
            <person name="Grabherr M."/>
            <person name="Kleber M."/>
            <person name="Mauceli E."/>
            <person name="MacCallum I."/>
        </authorList>
    </citation>
    <scope>NUCLEOTIDE SEQUENCE [LARGE SCALE GENOMIC DNA]</scope>
    <source>
        <strain evidence="3">Tucson 15287-2541.00</strain>
    </source>
</reference>
<feature type="region of interest" description="Disordered" evidence="1">
    <location>
        <begin position="50"/>
        <end position="103"/>
    </location>
</feature>
<gene>
    <name evidence="2" type="primary">Dgri\GH25237</name>
    <name evidence="2" type="ORF">Dgri_GH25237</name>
</gene>
<dbReference type="InParanoid" id="B4K354"/>
<protein>
    <submittedName>
        <fullName evidence="2">GH25237</fullName>
    </submittedName>
</protein>